<keyword evidence="1 4" id="KW-0328">Glycosyltransferase</keyword>
<evidence type="ECO:0000259" key="3">
    <source>
        <dbReference type="Pfam" id="PF13579"/>
    </source>
</evidence>
<dbReference type="Proteomes" id="UP000198859">
    <property type="component" value="Chromosome I"/>
</dbReference>
<gene>
    <name evidence="4" type="ORF">SAMN04488570_2262</name>
</gene>
<proteinExistence type="predicted"/>
<dbReference type="PANTHER" id="PTHR45947">
    <property type="entry name" value="SULFOQUINOVOSYL TRANSFERASE SQD2"/>
    <property type="match status" value="1"/>
</dbReference>
<dbReference type="STRING" id="642780.SAMN04488570_2262"/>
<accession>A0A1H1TKH1</accession>
<dbReference type="SUPFAM" id="SSF53756">
    <property type="entry name" value="UDP-Glycosyltransferase/glycogen phosphorylase"/>
    <property type="match status" value="1"/>
</dbReference>
<evidence type="ECO:0000313" key="4">
    <source>
        <dbReference type="EMBL" id="SDS60692.1"/>
    </source>
</evidence>
<sequence length="380" mass="39827">MRIAQVANFVGPTSGGVKTVLDALGRGYVAAGHERLLVVPGPFDAVEESAAGTVVRLRAPQVGGGYRLVVDPWRITAALEEFGPTSVELSDKWSLFPVARWARRRGTPSVLLSHERLDAMLTLRTGAGAGLGTGIESSVRVLDRRLARAVDTIVVTSGFARAEFEPAALRAGTPLVTVPLGVDLETFAPASAPPGRGRDDVVRLVHVGRLSREKSPHLAVATAVELWRRGLPLRLDVYGAGPHRHELVAIAGDAPVHLHGHVGDRRLVARALAGADLALSVCPGETFGLAVLEALASGTPVLTCDRGGARELVDAGSGAWGEPTPAALADAATTLLARPRAEREAGARRRATAYPWSATVRSMLAVHAQPGRRLSGTVTA</sequence>
<dbReference type="InterPro" id="IPR050194">
    <property type="entry name" value="Glycosyltransferase_grp1"/>
</dbReference>
<evidence type="ECO:0000256" key="2">
    <source>
        <dbReference type="ARBA" id="ARBA00022679"/>
    </source>
</evidence>
<name>A0A1H1TKH1_9ACTN</name>
<reference evidence="5" key="1">
    <citation type="submission" date="2016-10" db="EMBL/GenBank/DDBJ databases">
        <authorList>
            <person name="Varghese N."/>
            <person name="Submissions S."/>
        </authorList>
    </citation>
    <scope>NUCLEOTIDE SEQUENCE [LARGE SCALE GENOMIC DNA]</scope>
    <source>
        <strain evidence="5">DSM 22127</strain>
    </source>
</reference>
<dbReference type="AlphaFoldDB" id="A0A1H1TKH1"/>
<dbReference type="Pfam" id="PF13579">
    <property type="entry name" value="Glyco_trans_4_4"/>
    <property type="match status" value="1"/>
</dbReference>
<organism evidence="4 5">
    <name type="scientific">Nocardioides scoriae</name>
    <dbReference type="NCBI Taxonomy" id="642780"/>
    <lineage>
        <taxon>Bacteria</taxon>
        <taxon>Bacillati</taxon>
        <taxon>Actinomycetota</taxon>
        <taxon>Actinomycetes</taxon>
        <taxon>Propionibacteriales</taxon>
        <taxon>Nocardioidaceae</taxon>
        <taxon>Nocardioides</taxon>
    </lineage>
</organism>
<keyword evidence="5" id="KW-1185">Reference proteome</keyword>
<dbReference type="PANTHER" id="PTHR45947:SF3">
    <property type="entry name" value="SULFOQUINOVOSYL TRANSFERASE SQD2"/>
    <property type="match status" value="1"/>
</dbReference>
<dbReference type="InterPro" id="IPR028098">
    <property type="entry name" value="Glyco_trans_4-like_N"/>
</dbReference>
<dbReference type="RefSeq" id="WP_091733772.1">
    <property type="nucleotide sequence ID" value="NZ_LT629757.1"/>
</dbReference>
<protein>
    <submittedName>
        <fullName evidence="4">Alpha-1,6-mannosyltransferase</fullName>
    </submittedName>
</protein>
<dbReference type="GO" id="GO:0016758">
    <property type="term" value="F:hexosyltransferase activity"/>
    <property type="evidence" value="ECO:0007669"/>
    <property type="project" value="TreeGrafter"/>
</dbReference>
<dbReference type="EMBL" id="LT629757">
    <property type="protein sequence ID" value="SDS60692.1"/>
    <property type="molecule type" value="Genomic_DNA"/>
</dbReference>
<dbReference type="OrthoDB" id="5242526at2"/>
<keyword evidence="2 4" id="KW-0808">Transferase</keyword>
<feature type="domain" description="Glycosyltransferase subfamily 4-like N-terminal" evidence="3">
    <location>
        <begin position="15"/>
        <end position="181"/>
    </location>
</feature>
<dbReference type="GO" id="GO:1901137">
    <property type="term" value="P:carbohydrate derivative biosynthetic process"/>
    <property type="evidence" value="ECO:0007669"/>
    <property type="project" value="UniProtKB-ARBA"/>
</dbReference>
<dbReference type="Gene3D" id="3.40.50.2000">
    <property type="entry name" value="Glycogen Phosphorylase B"/>
    <property type="match status" value="2"/>
</dbReference>
<evidence type="ECO:0000256" key="1">
    <source>
        <dbReference type="ARBA" id="ARBA00022676"/>
    </source>
</evidence>
<dbReference type="Pfam" id="PF13692">
    <property type="entry name" value="Glyco_trans_1_4"/>
    <property type="match status" value="1"/>
</dbReference>
<evidence type="ECO:0000313" key="5">
    <source>
        <dbReference type="Proteomes" id="UP000198859"/>
    </source>
</evidence>